<comment type="pathway">
    <text evidence="7">Cell wall biogenesis; peptidoglycan biosynthesis.</text>
</comment>
<dbReference type="PANTHER" id="PTHR21198">
    <property type="entry name" value="GLUTAMATE RACEMASE"/>
    <property type="match status" value="1"/>
</dbReference>
<evidence type="ECO:0000256" key="1">
    <source>
        <dbReference type="ARBA" id="ARBA00001602"/>
    </source>
</evidence>
<dbReference type="GO" id="GO:0009252">
    <property type="term" value="P:peptidoglycan biosynthetic process"/>
    <property type="evidence" value="ECO:0007669"/>
    <property type="project" value="UniProtKB-UniRule"/>
</dbReference>
<proteinExistence type="inferred from homology"/>
<evidence type="ECO:0000256" key="3">
    <source>
        <dbReference type="ARBA" id="ARBA00022960"/>
    </source>
</evidence>
<dbReference type="EC" id="5.1.1.3" evidence="2 7"/>
<comment type="catalytic activity">
    <reaction evidence="1 7">
        <text>L-glutamate = D-glutamate</text>
        <dbReference type="Rhea" id="RHEA:12813"/>
        <dbReference type="ChEBI" id="CHEBI:29985"/>
        <dbReference type="ChEBI" id="CHEBI:29986"/>
        <dbReference type="EC" id="5.1.1.3"/>
    </reaction>
</comment>
<dbReference type="InterPro" id="IPR004391">
    <property type="entry name" value="Glu_race"/>
</dbReference>
<feature type="active site" description="Proton donor/acceptor" evidence="7">
    <location>
        <position position="181"/>
    </location>
</feature>
<feature type="binding site" evidence="7">
    <location>
        <begin position="8"/>
        <end position="9"/>
    </location>
    <ligand>
        <name>substrate</name>
    </ligand>
</feature>
<keyword evidence="3 7" id="KW-0133">Cell shape</keyword>
<evidence type="ECO:0000256" key="6">
    <source>
        <dbReference type="ARBA" id="ARBA00023316"/>
    </source>
</evidence>
<dbReference type="InterPro" id="IPR001920">
    <property type="entry name" value="Asp/Glu_race"/>
</dbReference>
<dbReference type="InterPro" id="IPR018187">
    <property type="entry name" value="Asp/Glu_racemase_AS_1"/>
</dbReference>
<dbReference type="RefSeq" id="WP_264790786.1">
    <property type="nucleotide sequence ID" value="NZ_AP026867.1"/>
</dbReference>
<gene>
    <name evidence="7" type="primary">murI</name>
    <name evidence="8" type="ORF">AsAng_0000840</name>
</gene>
<evidence type="ECO:0000313" key="8">
    <source>
        <dbReference type="EMBL" id="BDS09386.1"/>
    </source>
</evidence>
<accession>A0A915VJZ6</accession>
<dbReference type="PANTHER" id="PTHR21198:SF3">
    <property type="entry name" value="GLUTAMATE RACEMASE"/>
    <property type="match status" value="1"/>
</dbReference>
<keyword evidence="5 7" id="KW-0413">Isomerase</keyword>
<dbReference type="GO" id="GO:0071555">
    <property type="term" value="P:cell wall organization"/>
    <property type="evidence" value="ECO:0007669"/>
    <property type="project" value="UniProtKB-KW"/>
</dbReference>
<dbReference type="Proteomes" id="UP001060919">
    <property type="component" value="Chromosome"/>
</dbReference>
<evidence type="ECO:0000256" key="7">
    <source>
        <dbReference type="HAMAP-Rule" id="MF_00258"/>
    </source>
</evidence>
<feature type="active site" description="Proton donor/acceptor" evidence="7">
    <location>
        <position position="71"/>
    </location>
</feature>
<dbReference type="GO" id="GO:0008881">
    <property type="term" value="F:glutamate racemase activity"/>
    <property type="evidence" value="ECO:0007669"/>
    <property type="project" value="UniProtKB-UniRule"/>
</dbReference>
<dbReference type="GO" id="GO:0008360">
    <property type="term" value="P:regulation of cell shape"/>
    <property type="evidence" value="ECO:0007669"/>
    <property type="project" value="UniProtKB-KW"/>
</dbReference>
<dbReference type="SUPFAM" id="SSF53681">
    <property type="entry name" value="Aspartate/glutamate racemase"/>
    <property type="match status" value="2"/>
</dbReference>
<keyword evidence="9" id="KW-1185">Reference proteome</keyword>
<dbReference type="HAMAP" id="MF_00258">
    <property type="entry name" value="Glu_racemase"/>
    <property type="match status" value="1"/>
</dbReference>
<evidence type="ECO:0000313" key="9">
    <source>
        <dbReference type="Proteomes" id="UP001060919"/>
    </source>
</evidence>
<dbReference type="PROSITE" id="PS00923">
    <property type="entry name" value="ASP_GLU_RACEMASE_1"/>
    <property type="match status" value="1"/>
</dbReference>
<dbReference type="Gene3D" id="3.40.50.1860">
    <property type="match status" value="2"/>
</dbReference>
<dbReference type="KEGG" id="aup:AsAng_0000840"/>
<feature type="binding site" evidence="7">
    <location>
        <begin position="72"/>
        <end position="73"/>
    </location>
    <ligand>
        <name>substrate</name>
    </ligand>
</feature>
<dbReference type="InterPro" id="IPR015942">
    <property type="entry name" value="Asp/Glu/hydantoin_racemase"/>
</dbReference>
<evidence type="ECO:0000256" key="5">
    <source>
        <dbReference type="ARBA" id="ARBA00023235"/>
    </source>
</evidence>
<keyword evidence="4 7" id="KW-0573">Peptidoglycan synthesis</keyword>
<reference evidence="8" key="1">
    <citation type="submission" date="2022-09" db="EMBL/GenBank/DDBJ databases">
        <title>Aureispira anguillicida sp. nov., isolated from Leptocephalus of Japanese eel Anguilla japonica.</title>
        <authorList>
            <person name="Yuasa K."/>
            <person name="Mekata T."/>
            <person name="Ikunari K."/>
        </authorList>
    </citation>
    <scope>NUCLEOTIDE SEQUENCE</scope>
    <source>
        <strain evidence="8">EL160426</strain>
    </source>
</reference>
<feature type="binding site" evidence="7">
    <location>
        <begin position="182"/>
        <end position="183"/>
    </location>
    <ligand>
        <name>substrate</name>
    </ligand>
</feature>
<dbReference type="EMBL" id="AP026867">
    <property type="protein sequence ID" value="BDS09386.1"/>
    <property type="molecule type" value="Genomic_DNA"/>
</dbReference>
<organism evidence="8 9">
    <name type="scientific">Aureispira anguillae</name>
    <dbReference type="NCBI Taxonomy" id="2864201"/>
    <lineage>
        <taxon>Bacteria</taxon>
        <taxon>Pseudomonadati</taxon>
        <taxon>Bacteroidota</taxon>
        <taxon>Saprospiria</taxon>
        <taxon>Saprospirales</taxon>
        <taxon>Saprospiraceae</taxon>
        <taxon>Aureispira</taxon>
    </lineage>
</organism>
<keyword evidence="6 7" id="KW-0961">Cell wall biogenesis/degradation</keyword>
<dbReference type="AlphaFoldDB" id="A0A915VJZ6"/>
<evidence type="ECO:0000256" key="4">
    <source>
        <dbReference type="ARBA" id="ARBA00022984"/>
    </source>
</evidence>
<dbReference type="NCBIfam" id="TIGR00067">
    <property type="entry name" value="glut_race"/>
    <property type="match status" value="1"/>
</dbReference>
<comment type="similarity">
    <text evidence="7">Belongs to the aspartate/glutamate racemases family.</text>
</comment>
<dbReference type="Pfam" id="PF01177">
    <property type="entry name" value="Asp_Glu_race"/>
    <property type="match status" value="1"/>
</dbReference>
<protein>
    <recommendedName>
        <fullName evidence="2 7">Glutamate racemase</fullName>
        <ecNumber evidence="2 7">5.1.1.3</ecNumber>
    </recommendedName>
</protein>
<sequence length="254" mass="28622">MKKIAFFDSGIGGLTVLHKALQIMPNEPYLYFSDAQNAPYGTKSSKDIKKLVFDAVDFLIQQDIKALVLACNTATSVAIKDLRQQYNLPIIGMEPAVKPAVESAKDKKILVCATDKTLAENKLKLLIENLNATTKVEQLSLQELVLFAEKFQFDDPKIERYLKEVFSGIQWNDYDSIVLGCTHFPYFTPNIRRLLPPHIRILDGHTGTVKHLQARIVPSTQTSPSPIQYFCSKKASAAKHFEKYFAMLNQQVSL</sequence>
<name>A0A915VJZ6_9BACT</name>
<comment type="function">
    <text evidence="7">Provides the (R)-glutamate required for cell wall biosynthesis.</text>
</comment>
<feature type="binding site" evidence="7">
    <location>
        <begin position="40"/>
        <end position="41"/>
    </location>
    <ligand>
        <name>substrate</name>
    </ligand>
</feature>
<evidence type="ECO:0000256" key="2">
    <source>
        <dbReference type="ARBA" id="ARBA00013090"/>
    </source>
</evidence>